<evidence type="ECO:0000256" key="1">
    <source>
        <dbReference type="ARBA" id="ARBA00006538"/>
    </source>
</evidence>
<gene>
    <name evidence="5" type="ORF">WMY93_022134</name>
</gene>
<dbReference type="FunFam" id="3.40.50.1820:FF:000024">
    <property type="entry name" value="acyl-coenzyme A thioesterase 4"/>
    <property type="match status" value="1"/>
</dbReference>
<dbReference type="Gene3D" id="3.40.50.1820">
    <property type="entry name" value="alpha/beta hydrolase"/>
    <property type="match status" value="1"/>
</dbReference>
<comment type="caution">
    <text evidence="5">The sequence shown here is derived from an EMBL/GenBank/DDBJ whole genome shotgun (WGS) entry which is preliminary data.</text>
</comment>
<comment type="similarity">
    <text evidence="1">Belongs to the C/M/P thioester hydrolase family.</text>
</comment>
<dbReference type="SUPFAM" id="SSF53474">
    <property type="entry name" value="alpha/beta-Hydrolases"/>
    <property type="match status" value="1"/>
</dbReference>
<feature type="active site" description="Charge relay system" evidence="2">
    <location>
        <position position="239"/>
    </location>
</feature>
<evidence type="ECO:0000256" key="2">
    <source>
        <dbReference type="PIRSR" id="PIRSR016521-1"/>
    </source>
</evidence>
<dbReference type="InterPro" id="IPR029058">
    <property type="entry name" value="AB_hydrolase_fold"/>
</dbReference>
<dbReference type="GO" id="GO:0047617">
    <property type="term" value="F:fatty acyl-CoA hydrolase activity"/>
    <property type="evidence" value="ECO:0007669"/>
    <property type="project" value="TreeGrafter"/>
</dbReference>
<dbReference type="PIRSF" id="PIRSF016521">
    <property type="entry name" value="Acyl-CoA_hydro"/>
    <property type="match status" value="1"/>
</dbReference>
<dbReference type="AlphaFoldDB" id="A0AAW0NMM2"/>
<dbReference type="Pfam" id="PF08840">
    <property type="entry name" value="BAAT_C"/>
    <property type="match status" value="1"/>
</dbReference>
<dbReference type="Pfam" id="PF04775">
    <property type="entry name" value="Bile_Hydr_Trans"/>
    <property type="match status" value="1"/>
</dbReference>
<dbReference type="Proteomes" id="UP001460270">
    <property type="component" value="Unassembled WGS sequence"/>
</dbReference>
<sequence>MASFMTPLLSVAPTRALVDEKLQVRVENLPEGHKFTLHSLHLSEDNDYWEAFGHYISNHKGVVCVSEDLSLGGTYTGRESMGLLWSLRPIPGSRKGLRLRKMNVTTPLLYTISVYSGHLTEGFRDLTPLASALIERWYMAPGVQRISIKEGVVNGTLFLPPGPGPFPGLLDMWGGGGGLIEYRAAILASHGYAAFALEYITPGEIEKATIELQYFERAFSVVKDHPRVISDKVGIVGLSFGAIVAFYLATESKVIKPCCCVCINGHHFLPETKSLVDLLKERTKNTHRILMDEDNNQIWRGSFVNADAYKINLGKINCPMLLVCGEDDQNVPAVEIADEIEQTVRAAGKGHLLSRLNYPGAGHLIEVPYSPHFRVTAFMESKKKKVMLLWGGQTKPHSDAQEDSWKKILDYLNHHLISSPSLMAKL</sequence>
<feature type="active site" description="Charge relay system" evidence="2">
    <location>
        <position position="363"/>
    </location>
</feature>
<name>A0AAW0NMM2_9GOBI</name>
<protein>
    <submittedName>
        <fullName evidence="5">Uncharacterized protein</fullName>
    </submittedName>
</protein>
<dbReference type="PANTHER" id="PTHR10824">
    <property type="entry name" value="ACYL-COENZYME A THIOESTERASE-RELATED"/>
    <property type="match status" value="1"/>
</dbReference>
<evidence type="ECO:0000259" key="3">
    <source>
        <dbReference type="Pfam" id="PF04775"/>
    </source>
</evidence>
<dbReference type="InterPro" id="IPR006862">
    <property type="entry name" value="Thio_Ohase/aa_AcTrfase"/>
</dbReference>
<dbReference type="InterPro" id="IPR042490">
    <property type="entry name" value="Thio_Ohase/BAAT_N"/>
</dbReference>
<organism evidence="5 6">
    <name type="scientific">Mugilogobius chulae</name>
    <name type="common">yellowstripe goby</name>
    <dbReference type="NCBI Taxonomy" id="88201"/>
    <lineage>
        <taxon>Eukaryota</taxon>
        <taxon>Metazoa</taxon>
        <taxon>Chordata</taxon>
        <taxon>Craniata</taxon>
        <taxon>Vertebrata</taxon>
        <taxon>Euteleostomi</taxon>
        <taxon>Actinopterygii</taxon>
        <taxon>Neopterygii</taxon>
        <taxon>Teleostei</taxon>
        <taxon>Neoteleostei</taxon>
        <taxon>Acanthomorphata</taxon>
        <taxon>Gobiaria</taxon>
        <taxon>Gobiiformes</taxon>
        <taxon>Gobioidei</taxon>
        <taxon>Gobiidae</taxon>
        <taxon>Gobionellinae</taxon>
        <taxon>Mugilogobius</taxon>
    </lineage>
</organism>
<dbReference type="EMBL" id="JBBPFD010000015">
    <property type="protein sequence ID" value="KAK7896809.1"/>
    <property type="molecule type" value="Genomic_DNA"/>
</dbReference>
<dbReference type="Gene3D" id="2.60.40.2240">
    <property type="entry name" value="Acyl-CoA thioester hydrolase/BAAT N-terminal domain"/>
    <property type="match status" value="1"/>
</dbReference>
<feature type="domain" description="Acyl-CoA thioester hydrolase/bile acid-CoA amino acid N-acetyltransferase" evidence="3">
    <location>
        <begin position="19"/>
        <end position="150"/>
    </location>
</feature>
<dbReference type="InterPro" id="IPR014940">
    <property type="entry name" value="BAAT_C"/>
</dbReference>
<keyword evidence="6" id="KW-1185">Reference proteome</keyword>
<reference evidence="6" key="1">
    <citation type="submission" date="2024-04" db="EMBL/GenBank/DDBJ databases">
        <title>Salinicola lusitanus LLJ914,a marine bacterium isolated from the Okinawa Trough.</title>
        <authorList>
            <person name="Li J."/>
        </authorList>
    </citation>
    <scope>NUCLEOTIDE SEQUENCE [LARGE SCALE GENOMIC DNA]</scope>
</reference>
<feature type="active site" description="Charge relay system" evidence="2">
    <location>
        <position position="328"/>
    </location>
</feature>
<evidence type="ECO:0000313" key="6">
    <source>
        <dbReference type="Proteomes" id="UP001460270"/>
    </source>
</evidence>
<dbReference type="InterPro" id="IPR016662">
    <property type="entry name" value="Acyl-CoA_thioEstase_long-chain"/>
</dbReference>
<dbReference type="PANTHER" id="PTHR10824:SF36">
    <property type="entry name" value="ACYL-COA THIOESTERASE 17-RELATED"/>
    <property type="match status" value="1"/>
</dbReference>
<proteinExistence type="inferred from homology"/>
<accession>A0AAW0NMM2</accession>
<evidence type="ECO:0000313" key="5">
    <source>
        <dbReference type="EMBL" id="KAK7896809.1"/>
    </source>
</evidence>
<evidence type="ECO:0000259" key="4">
    <source>
        <dbReference type="Pfam" id="PF08840"/>
    </source>
</evidence>
<dbReference type="GO" id="GO:0006631">
    <property type="term" value="P:fatty acid metabolic process"/>
    <property type="evidence" value="ECO:0007669"/>
    <property type="project" value="TreeGrafter"/>
</dbReference>
<dbReference type="GO" id="GO:0006637">
    <property type="term" value="P:acyl-CoA metabolic process"/>
    <property type="evidence" value="ECO:0007669"/>
    <property type="project" value="InterPro"/>
</dbReference>
<dbReference type="FunFam" id="2.60.40.2240:FF:000002">
    <property type="entry name" value="Acyl-CoA thioesterase 18"/>
    <property type="match status" value="1"/>
</dbReference>
<feature type="domain" description="BAAT/Acyl-CoA thioester hydrolase C-terminal" evidence="4">
    <location>
        <begin position="210"/>
        <end position="417"/>
    </location>
</feature>